<accession>A0A0P9ZVP3</accession>
<gene>
    <name evidence="2" type="ORF">ALO94_05592</name>
</gene>
<proteinExistence type="predicted"/>
<dbReference type="Proteomes" id="UP000050384">
    <property type="component" value="Unassembled WGS sequence"/>
</dbReference>
<feature type="region of interest" description="Disordered" evidence="1">
    <location>
        <begin position="1"/>
        <end position="38"/>
    </location>
</feature>
<dbReference type="EMBL" id="LJRI01001360">
    <property type="protein sequence ID" value="KPY63962.1"/>
    <property type="molecule type" value="Genomic_DNA"/>
</dbReference>
<dbReference type="AlphaFoldDB" id="A0A0P9ZVP3"/>
<evidence type="ECO:0000313" key="2">
    <source>
        <dbReference type="EMBL" id="KPY63962.1"/>
    </source>
</evidence>
<organism evidence="2 3">
    <name type="scientific">Pseudomonas syringae pv. spinaceae</name>
    <dbReference type="NCBI Taxonomy" id="264459"/>
    <lineage>
        <taxon>Bacteria</taxon>
        <taxon>Pseudomonadati</taxon>
        <taxon>Pseudomonadota</taxon>
        <taxon>Gammaproteobacteria</taxon>
        <taxon>Pseudomonadales</taxon>
        <taxon>Pseudomonadaceae</taxon>
        <taxon>Pseudomonas</taxon>
        <taxon>Pseudomonas syringae</taxon>
    </lineage>
</organism>
<feature type="compositionally biased region" description="Basic and acidic residues" evidence="1">
    <location>
        <begin position="1"/>
        <end position="12"/>
    </location>
</feature>
<protein>
    <submittedName>
        <fullName evidence="2">Uncharacterized protein</fullName>
    </submittedName>
</protein>
<name>A0A0P9ZVP3_PSESX</name>
<comment type="caution">
    <text evidence="2">The sequence shown here is derived from an EMBL/GenBank/DDBJ whole genome shotgun (WGS) entry which is preliminary data.</text>
</comment>
<feature type="compositionally biased region" description="Basic residues" evidence="1">
    <location>
        <begin position="25"/>
        <end position="38"/>
    </location>
</feature>
<reference evidence="2 3" key="1">
    <citation type="submission" date="2015-09" db="EMBL/GenBank/DDBJ databases">
        <title>Genome announcement of multiple Pseudomonas syringae strains.</title>
        <authorList>
            <person name="Thakur S."/>
            <person name="Wang P.W."/>
            <person name="Gong Y."/>
            <person name="Weir B.S."/>
            <person name="Guttman D.S."/>
        </authorList>
    </citation>
    <scope>NUCLEOTIDE SEQUENCE [LARGE SCALE GENOMIC DNA]</scope>
    <source>
        <strain evidence="2 3">ICMP16929</strain>
    </source>
</reference>
<evidence type="ECO:0000256" key="1">
    <source>
        <dbReference type="SAM" id="MobiDB-lite"/>
    </source>
</evidence>
<sequence length="368" mass="42079">MRQRKADHERIGQHGGRQQHLPGQRYRHHEQCRQRQVGRKHPLRQIEVLRLDVFDHCDVKLPRQADDGHHCHAGLHEHRRPVDRVLPVFLKTRCEFGLIEQIIEAVIQTERDEHANRHEREQLDQCFKGDGQNHATMVFGDVQVARTEDDGEQRQNQRHHQRRILGAGAGGVRHRTDQNIHAQHDAFQLQGDIRQHADQADQRHHHRQRLGLAIARRDEVSNGGDVFLLADQHHLLQHPGRQHHQHNRPQINRQERPQLFGGLTHRAEKRPTGAIDGQRQAVDPGAHGRAQRCAVAVAIESDREHDGHIGQGNGRNQPAGQRHIEFHTVSIARSLARCTRFVFVDQGRAWRGVAAALSKASAKKISAA</sequence>
<evidence type="ECO:0000313" key="3">
    <source>
        <dbReference type="Proteomes" id="UP000050384"/>
    </source>
</evidence>